<keyword evidence="3" id="KW-1185">Reference proteome</keyword>
<evidence type="ECO:0000256" key="1">
    <source>
        <dbReference type="SAM" id="Phobius"/>
    </source>
</evidence>
<name>A0ABX9QCZ8_9BACT</name>
<proteinExistence type="predicted"/>
<keyword evidence="1" id="KW-0812">Transmembrane</keyword>
<dbReference type="EMBL" id="RAWI01000231">
    <property type="protein sequence ID" value="RKI00891.1"/>
    <property type="molecule type" value="Genomic_DNA"/>
</dbReference>
<comment type="caution">
    <text evidence="2">The sequence shown here is derived from an EMBL/GenBank/DDBJ whole genome shotgun (WGS) entry which is preliminary data.</text>
</comment>
<sequence>MVAESLKQPVSQGRGWRGPWRSSAFAWLSLLFVLWAFWGAPQRPAWIAQHLSLLALVFSLHVTV</sequence>
<evidence type="ECO:0000313" key="3">
    <source>
        <dbReference type="Proteomes" id="UP000278907"/>
    </source>
</evidence>
<protein>
    <submittedName>
        <fullName evidence="2">Uncharacterized protein</fullName>
    </submittedName>
</protein>
<accession>A0ABX9QCZ8</accession>
<dbReference type="Proteomes" id="UP000278907">
    <property type="component" value="Unassembled WGS sequence"/>
</dbReference>
<keyword evidence="1" id="KW-1133">Transmembrane helix</keyword>
<feature type="transmembrane region" description="Helical" evidence="1">
    <location>
        <begin position="20"/>
        <end position="38"/>
    </location>
</feature>
<reference evidence="2 3" key="1">
    <citation type="submission" date="2018-09" db="EMBL/GenBank/DDBJ databases">
        <authorList>
            <person name="Livingstone P.G."/>
            <person name="Whitworth D.E."/>
        </authorList>
    </citation>
    <scope>NUCLEOTIDE SEQUENCE [LARGE SCALE GENOMIC DNA]</scope>
    <source>
        <strain evidence="2 3">CA031B</strain>
    </source>
</reference>
<keyword evidence="1" id="KW-0472">Membrane</keyword>
<evidence type="ECO:0000313" key="2">
    <source>
        <dbReference type="EMBL" id="RKI00891.1"/>
    </source>
</evidence>
<gene>
    <name evidence="2" type="ORF">D7Y13_26060</name>
</gene>
<organism evidence="2 3">
    <name type="scientific">Corallococcus praedator</name>
    <dbReference type="NCBI Taxonomy" id="2316724"/>
    <lineage>
        <taxon>Bacteria</taxon>
        <taxon>Pseudomonadati</taxon>
        <taxon>Myxococcota</taxon>
        <taxon>Myxococcia</taxon>
        <taxon>Myxococcales</taxon>
        <taxon>Cystobacterineae</taxon>
        <taxon>Myxococcaceae</taxon>
        <taxon>Corallococcus</taxon>
    </lineage>
</organism>